<evidence type="ECO:0000256" key="8">
    <source>
        <dbReference type="ARBA" id="ARBA00022989"/>
    </source>
</evidence>
<dbReference type="GO" id="GO:0005789">
    <property type="term" value="C:endoplasmic reticulum membrane"/>
    <property type="evidence" value="ECO:0007669"/>
    <property type="project" value="UniProtKB-SubCell"/>
</dbReference>
<keyword evidence="8 10" id="KW-1133">Transmembrane helix</keyword>
<dbReference type="InterPro" id="IPR004856">
    <property type="entry name" value="Glyco_trans_ALG6/ALG8"/>
</dbReference>
<reference evidence="11" key="1">
    <citation type="submission" date="2014-09" db="EMBL/GenBank/DDBJ databases">
        <authorList>
            <person name="Magalhaes I.L.F."/>
            <person name="Oliveira U."/>
            <person name="Santos F.R."/>
            <person name="Vidigal T.H.D.A."/>
            <person name="Brescovit A.D."/>
            <person name="Santos A.J."/>
        </authorList>
    </citation>
    <scope>NUCLEOTIDE SEQUENCE</scope>
    <source>
        <tissue evidence="11">Shoot tissue taken approximately 20 cm above the soil surface</tissue>
    </source>
</reference>
<comment type="similarity">
    <text evidence="3">Belongs to the ALG6/ALG8 glucosyltransferase family.</text>
</comment>
<protein>
    <submittedName>
        <fullName evidence="11">Dolichyl glycosyltransferase, putative</fullName>
    </submittedName>
</protein>
<feature type="transmembrane region" description="Helical" evidence="10">
    <location>
        <begin position="63"/>
        <end position="84"/>
    </location>
</feature>
<name>A0A0A9F4X4_ARUDO</name>
<keyword evidence="9 10" id="KW-0472">Membrane</keyword>
<sequence length="94" mass="10899">MWVGFSSHFAVNSAHDGKKINQSSSTVKKNGFIGWISLSYLLGIAAIELWSQVFHHYVFGDRLPFLPLIMVSFYSVIGMMYSWMWQLVWIVRHT</sequence>
<evidence type="ECO:0000313" key="11">
    <source>
        <dbReference type="EMBL" id="JAE07397.1"/>
    </source>
</evidence>
<evidence type="ECO:0000256" key="1">
    <source>
        <dbReference type="ARBA" id="ARBA00004477"/>
    </source>
</evidence>
<dbReference type="AlphaFoldDB" id="A0A0A9F4X4"/>
<dbReference type="UniPathway" id="UPA00378"/>
<keyword evidence="5 11" id="KW-0808">Transferase</keyword>
<comment type="pathway">
    <text evidence="2">Protein modification; protein glycosylation.</text>
</comment>
<dbReference type="EMBL" id="GBRH01190499">
    <property type="protein sequence ID" value="JAE07397.1"/>
    <property type="molecule type" value="Transcribed_RNA"/>
</dbReference>
<evidence type="ECO:0000256" key="6">
    <source>
        <dbReference type="ARBA" id="ARBA00022692"/>
    </source>
</evidence>
<evidence type="ECO:0000256" key="7">
    <source>
        <dbReference type="ARBA" id="ARBA00022824"/>
    </source>
</evidence>
<evidence type="ECO:0000256" key="3">
    <source>
        <dbReference type="ARBA" id="ARBA00008715"/>
    </source>
</evidence>
<feature type="transmembrane region" description="Helical" evidence="10">
    <location>
        <begin position="32"/>
        <end position="51"/>
    </location>
</feature>
<reference evidence="11" key="2">
    <citation type="journal article" date="2015" name="Data Brief">
        <title>Shoot transcriptome of the giant reed, Arundo donax.</title>
        <authorList>
            <person name="Barrero R.A."/>
            <person name="Guerrero F.D."/>
            <person name="Moolhuijzen P."/>
            <person name="Goolsby J.A."/>
            <person name="Tidwell J."/>
            <person name="Bellgard S.E."/>
            <person name="Bellgard M.I."/>
        </authorList>
    </citation>
    <scope>NUCLEOTIDE SEQUENCE</scope>
    <source>
        <tissue evidence="11">Shoot tissue taken approximately 20 cm above the soil surface</tissue>
    </source>
</reference>
<dbReference type="Pfam" id="PF03155">
    <property type="entry name" value="Alg6_Alg8"/>
    <property type="match status" value="1"/>
</dbReference>
<organism evidence="11">
    <name type="scientific">Arundo donax</name>
    <name type="common">Giant reed</name>
    <name type="synonym">Donax arundinaceus</name>
    <dbReference type="NCBI Taxonomy" id="35708"/>
    <lineage>
        <taxon>Eukaryota</taxon>
        <taxon>Viridiplantae</taxon>
        <taxon>Streptophyta</taxon>
        <taxon>Embryophyta</taxon>
        <taxon>Tracheophyta</taxon>
        <taxon>Spermatophyta</taxon>
        <taxon>Magnoliopsida</taxon>
        <taxon>Liliopsida</taxon>
        <taxon>Poales</taxon>
        <taxon>Poaceae</taxon>
        <taxon>PACMAD clade</taxon>
        <taxon>Arundinoideae</taxon>
        <taxon>Arundineae</taxon>
        <taxon>Arundo</taxon>
    </lineage>
</organism>
<keyword evidence="7" id="KW-0256">Endoplasmic reticulum</keyword>
<dbReference type="GO" id="GO:0016758">
    <property type="term" value="F:hexosyltransferase activity"/>
    <property type="evidence" value="ECO:0007669"/>
    <property type="project" value="InterPro"/>
</dbReference>
<evidence type="ECO:0000256" key="10">
    <source>
        <dbReference type="SAM" id="Phobius"/>
    </source>
</evidence>
<evidence type="ECO:0000256" key="5">
    <source>
        <dbReference type="ARBA" id="ARBA00022679"/>
    </source>
</evidence>
<proteinExistence type="inferred from homology"/>
<evidence type="ECO:0000256" key="9">
    <source>
        <dbReference type="ARBA" id="ARBA00023136"/>
    </source>
</evidence>
<evidence type="ECO:0000256" key="2">
    <source>
        <dbReference type="ARBA" id="ARBA00004922"/>
    </source>
</evidence>
<keyword evidence="4" id="KW-0328">Glycosyltransferase</keyword>
<comment type="subcellular location">
    <subcellularLocation>
        <location evidence="1">Endoplasmic reticulum membrane</location>
        <topology evidence="1">Multi-pass membrane protein</topology>
    </subcellularLocation>
</comment>
<keyword evidence="6 10" id="KW-0812">Transmembrane</keyword>
<evidence type="ECO:0000256" key="4">
    <source>
        <dbReference type="ARBA" id="ARBA00022676"/>
    </source>
</evidence>
<accession>A0A0A9F4X4</accession>